<dbReference type="InterPro" id="IPR019195">
    <property type="entry name" value="ABC_ATPase_put"/>
</dbReference>
<evidence type="ECO:0008006" key="7">
    <source>
        <dbReference type="Google" id="ProtNLM"/>
    </source>
</evidence>
<dbReference type="PANTHER" id="PTHR38149">
    <property type="entry name" value="ATPASE"/>
    <property type="match status" value="1"/>
</dbReference>
<keyword evidence="6" id="KW-1185">Reference proteome</keyword>
<dbReference type="VEuPathDB" id="FungiDB:AeMF1_011910"/>
<evidence type="ECO:0000313" key="6">
    <source>
        <dbReference type="Proteomes" id="UP000481153"/>
    </source>
</evidence>
<dbReference type="Pfam" id="PF09818">
    <property type="entry name" value="ABC_ATPase"/>
    <property type="match status" value="1"/>
</dbReference>
<dbReference type="EMBL" id="VJMJ01000172">
    <property type="protein sequence ID" value="KAF0728805.1"/>
    <property type="molecule type" value="Genomic_DNA"/>
</dbReference>
<evidence type="ECO:0000259" key="2">
    <source>
        <dbReference type="Pfam" id="PF09818"/>
    </source>
</evidence>
<dbReference type="Pfam" id="PF21117">
    <property type="entry name" value="MRB1590_C"/>
    <property type="match status" value="1"/>
</dbReference>
<dbReference type="AlphaFoldDB" id="A0A6G0WN74"/>
<dbReference type="SUPFAM" id="SSF52540">
    <property type="entry name" value="P-loop containing nucleoside triphosphate hydrolases"/>
    <property type="match status" value="1"/>
</dbReference>
<dbReference type="Proteomes" id="UP000481153">
    <property type="component" value="Unassembled WGS sequence"/>
</dbReference>
<accession>A0A6G0WN74</accession>
<comment type="caution">
    <text evidence="5">The sequence shown here is derived from an EMBL/GenBank/DDBJ whole genome shotgun (WGS) entry which is preliminary data.</text>
</comment>
<feature type="domain" description="ATPase of the ABC class N-terminal" evidence="3">
    <location>
        <begin position="36"/>
        <end position="201"/>
    </location>
</feature>
<dbReference type="PANTHER" id="PTHR38149:SF1">
    <property type="entry name" value="ATPASE"/>
    <property type="match status" value="1"/>
</dbReference>
<feature type="compositionally biased region" description="Basic and acidic residues" evidence="1">
    <location>
        <begin position="10"/>
        <end position="30"/>
    </location>
</feature>
<evidence type="ECO:0000256" key="1">
    <source>
        <dbReference type="SAM" id="MobiDB-lite"/>
    </source>
</evidence>
<proteinExistence type="predicted"/>
<evidence type="ECO:0000259" key="4">
    <source>
        <dbReference type="Pfam" id="PF21117"/>
    </source>
</evidence>
<evidence type="ECO:0000259" key="3">
    <source>
        <dbReference type="Pfam" id="PF20446"/>
    </source>
</evidence>
<feature type="domain" description="ATPase of the ABC class C-terminal" evidence="2">
    <location>
        <begin position="212"/>
        <end position="477"/>
    </location>
</feature>
<organism evidence="5 6">
    <name type="scientific">Aphanomyces euteiches</name>
    <dbReference type="NCBI Taxonomy" id="100861"/>
    <lineage>
        <taxon>Eukaryota</taxon>
        <taxon>Sar</taxon>
        <taxon>Stramenopiles</taxon>
        <taxon>Oomycota</taxon>
        <taxon>Saprolegniomycetes</taxon>
        <taxon>Saprolegniales</taxon>
        <taxon>Verrucalvaceae</taxon>
        <taxon>Aphanomyces</taxon>
    </lineage>
</organism>
<name>A0A6G0WN74_9STRA</name>
<feature type="domain" description="MRB1590-like C-terminal" evidence="4">
    <location>
        <begin position="504"/>
        <end position="597"/>
    </location>
</feature>
<gene>
    <name evidence="5" type="ORF">Ae201684_013377</name>
</gene>
<reference evidence="5 6" key="1">
    <citation type="submission" date="2019-07" db="EMBL/GenBank/DDBJ databases">
        <title>Genomics analysis of Aphanomyces spp. identifies a new class of oomycete effector associated with host adaptation.</title>
        <authorList>
            <person name="Gaulin E."/>
        </authorList>
    </citation>
    <scope>NUCLEOTIDE SEQUENCE [LARGE SCALE GENOMIC DNA]</scope>
    <source>
        <strain evidence="5 6">ATCC 201684</strain>
    </source>
</reference>
<protein>
    <recommendedName>
        <fullName evidence="7">ATPase</fullName>
    </recommendedName>
</protein>
<evidence type="ECO:0000313" key="5">
    <source>
        <dbReference type="EMBL" id="KAF0728805.1"/>
    </source>
</evidence>
<dbReference type="InterPro" id="IPR046834">
    <property type="entry name" value="ABC_ATPase_C"/>
</dbReference>
<dbReference type="Pfam" id="PF20446">
    <property type="entry name" value="ABC_N"/>
    <property type="match status" value="1"/>
</dbReference>
<sequence>MGRWHRQKRSRDGDSADRRATERSRSRHHIQEHTWEALSSVLQSLDGSNYGAYNELRGQGFRHDKPGFLLTADSIQGDAYAPPSRFRVVLDASSAKLPPTILSTKSRRVSVADFFARRFVNATQACEADVRQGGGGWRGLKGGDLSMECPSQHVLERTNVVVHEDGSIEARFTIGLPARGRTISGQFAKEILVNTVPKLIWHGLICPGDPIELFAHVESVEDQNALRSMLSSQNLVAFVADGAILPRESGHLDTPLGCPPAKPFQSPESLIQTFTLPHRGPISGLAIPKGITVIVGGGYHGKSTLLNALEVGMYNHIPGDGREFVVADPCTVKIRAEDGRNVVSCDVSPFISDLPTGQTTTDFSSTNASGSTSQAANIMEALEAGATTLLMDEDTCATNFMIRDRKIQLLVAKNKEPISPFLTKAQALYNDLGISSILVVGGAGDYFSIADTVIMMDAFEPKDVTRQAKEIACQHQPIQVDTAFLVSPCQQRVPLLRGFQANGRVRTKGLDHISYGEVDIDLSAVFHLVESGQVRAIADIMEKVLTRQIDDRKPLKELLDFVSIPVWTRLMTESYMDGSPDLVDLKIAAAMNRLRCAAFKIQGVYPKQESIEHN</sequence>
<feature type="region of interest" description="Disordered" evidence="1">
    <location>
        <begin position="1"/>
        <end position="30"/>
    </location>
</feature>
<dbReference type="InterPro" id="IPR046833">
    <property type="entry name" value="ABC_N"/>
</dbReference>
<dbReference type="InterPro" id="IPR027417">
    <property type="entry name" value="P-loop_NTPase"/>
</dbReference>
<dbReference type="InterPro" id="IPR049069">
    <property type="entry name" value="MRB1590-like_C"/>
</dbReference>